<accession>A0ABV0VKS9</accession>
<gene>
    <name evidence="2" type="ORF">ILYODFUR_038357</name>
</gene>
<dbReference type="Proteomes" id="UP001482620">
    <property type="component" value="Unassembled WGS sequence"/>
</dbReference>
<evidence type="ECO:0008006" key="4">
    <source>
        <dbReference type="Google" id="ProtNLM"/>
    </source>
</evidence>
<keyword evidence="3" id="KW-1185">Reference proteome</keyword>
<sequence>MCLLIAYCTLTIAYFLVTELFCTPGPETDIQSSCRAREPQKDHRWDYHNRPRAEQERALGKHPAVSAKAQGSCSDKPAGPLYTGADAAMDGVYRPVRYSFPCLIQREQYLNGCIDPLECITSFYKRGSF</sequence>
<name>A0ABV0VKS9_9TELE</name>
<evidence type="ECO:0000313" key="2">
    <source>
        <dbReference type="EMBL" id="MEQ2257786.1"/>
    </source>
</evidence>
<organism evidence="2 3">
    <name type="scientific">Ilyodon furcidens</name>
    <name type="common">goldbreast splitfin</name>
    <dbReference type="NCBI Taxonomy" id="33524"/>
    <lineage>
        <taxon>Eukaryota</taxon>
        <taxon>Metazoa</taxon>
        <taxon>Chordata</taxon>
        <taxon>Craniata</taxon>
        <taxon>Vertebrata</taxon>
        <taxon>Euteleostomi</taxon>
        <taxon>Actinopterygii</taxon>
        <taxon>Neopterygii</taxon>
        <taxon>Teleostei</taxon>
        <taxon>Neoteleostei</taxon>
        <taxon>Acanthomorphata</taxon>
        <taxon>Ovalentaria</taxon>
        <taxon>Atherinomorphae</taxon>
        <taxon>Cyprinodontiformes</taxon>
        <taxon>Goodeidae</taxon>
        <taxon>Ilyodon</taxon>
    </lineage>
</organism>
<reference evidence="2 3" key="1">
    <citation type="submission" date="2021-06" db="EMBL/GenBank/DDBJ databases">
        <authorList>
            <person name="Palmer J.M."/>
        </authorList>
    </citation>
    <scope>NUCLEOTIDE SEQUENCE [LARGE SCALE GENOMIC DNA]</scope>
    <source>
        <strain evidence="3">if_2019</strain>
        <tissue evidence="2">Muscle</tissue>
    </source>
</reference>
<proteinExistence type="predicted"/>
<evidence type="ECO:0000256" key="1">
    <source>
        <dbReference type="SAM" id="MobiDB-lite"/>
    </source>
</evidence>
<feature type="region of interest" description="Disordered" evidence="1">
    <location>
        <begin position="31"/>
        <end position="73"/>
    </location>
</feature>
<evidence type="ECO:0000313" key="3">
    <source>
        <dbReference type="Proteomes" id="UP001482620"/>
    </source>
</evidence>
<feature type="compositionally biased region" description="Basic and acidic residues" evidence="1">
    <location>
        <begin position="35"/>
        <end position="59"/>
    </location>
</feature>
<comment type="caution">
    <text evidence="2">The sequence shown here is derived from an EMBL/GenBank/DDBJ whole genome shotgun (WGS) entry which is preliminary data.</text>
</comment>
<dbReference type="EMBL" id="JAHRIQ010113672">
    <property type="protein sequence ID" value="MEQ2257786.1"/>
    <property type="molecule type" value="Genomic_DNA"/>
</dbReference>
<protein>
    <recommendedName>
        <fullName evidence="4">Secreted protein</fullName>
    </recommendedName>
</protein>